<organism evidence="1 2">
    <name type="scientific">Mucilaginibacter rubeus</name>
    <dbReference type="NCBI Taxonomy" id="2027860"/>
    <lineage>
        <taxon>Bacteria</taxon>
        <taxon>Pseudomonadati</taxon>
        <taxon>Bacteroidota</taxon>
        <taxon>Sphingobacteriia</taxon>
        <taxon>Sphingobacteriales</taxon>
        <taxon>Sphingobacteriaceae</taxon>
        <taxon>Mucilaginibacter</taxon>
    </lineage>
</organism>
<dbReference type="OrthoDB" id="799018at2"/>
<dbReference type="Proteomes" id="UP000251402">
    <property type="component" value="Chromosome"/>
</dbReference>
<dbReference type="EMBL" id="CP043450">
    <property type="protein sequence ID" value="QEM09942.1"/>
    <property type="molecule type" value="Genomic_DNA"/>
</dbReference>
<evidence type="ECO:0000313" key="2">
    <source>
        <dbReference type="Proteomes" id="UP000251402"/>
    </source>
</evidence>
<reference evidence="1" key="1">
    <citation type="submission" date="2019-08" db="EMBL/GenBank/DDBJ databases">
        <title>Comparative genome analysis confer to the adaptation heavy metal polluted environment.</title>
        <authorList>
            <person name="Li Y."/>
        </authorList>
    </citation>
    <scope>NUCLEOTIDE SEQUENCE [LARGE SCALE GENOMIC DNA]</scope>
    <source>
        <strain evidence="1">P1</strain>
    </source>
</reference>
<evidence type="ECO:0000313" key="1">
    <source>
        <dbReference type="EMBL" id="QEM09942.1"/>
    </source>
</evidence>
<protein>
    <submittedName>
        <fullName evidence="1">Uncharacterized protein</fullName>
    </submittedName>
</protein>
<accession>A0A5C1HVI4</accession>
<proteinExistence type="predicted"/>
<keyword evidence="2" id="KW-1185">Reference proteome</keyword>
<dbReference type="KEGG" id="mrub:DEO27_007875"/>
<dbReference type="AlphaFoldDB" id="A0A5C1HVI4"/>
<name>A0A5C1HVI4_9SPHI</name>
<gene>
    <name evidence="1" type="ORF">DEO27_007875</name>
</gene>
<sequence>MKTYRMINVQVKEYLFDLRNTAIENGFKPDKPWQLKLVNKADKIAIEKQYRASISVEAPADQIASMLNMVEAGLMLPLTEPISLKTIQVNELQYLIAYNPLQEWR</sequence>
<dbReference type="RefSeq" id="WP_146750019.1">
    <property type="nucleotide sequence ID" value="NZ_CP043450.1"/>
</dbReference>